<dbReference type="AlphaFoldDB" id="A0AAW2JA71"/>
<dbReference type="EMBL" id="JACGWK010001349">
    <property type="protein sequence ID" value="KAL0290500.1"/>
    <property type="molecule type" value="Genomic_DNA"/>
</dbReference>
<evidence type="ECO:0008006" key="4">
    <source>
        <dbReference type="Google" id="ProtNLM"/>
    </source>
</evidence>
<reference evidence="3" key="1">
    <citation type="submission" date="2020-06" db="EMBL/GenBank/DDBJ databases">
        <authorList>
            <person name="Li T."/>
            <person name="Hu X."/>
            <person name="Zhang T."/>
            <person name="Song X."/>
            <person name="Zhang H."/>
            <person name="Dai N."/>
            <person name="Sheng W."/>
            <person name="Hou X."/>
            <person name="Wei L."/>
        </authorList>
    </citation>
    <scope>NUCLEOTIDE SEQUENCE</scope>
    <source>
        <strain evidence="3">G01</strain>
        <tissue evidence="3">Leaf</tissue>
    </source>
</reference>
<sequence length="122" mass="13667">MATQPKAEDSSGATDNQQEATPAAIGWGGKIEEQYRKLKEHAETYPYVWGSYILVYGGFGLWLTYRWRKLRRTEDRVRALQERLCKLVEVEKSPNSAAGTEQSAHSAPLANNKTPPADKATK</sequence>
<dbReference type="PANTHER" id="PTHR36794">
    <property type="entry name" value="TRANSMEMBRANE PROTEIN"/>
    <property type="match status" value="1"/>
</dbReference>
<proteinExistence type="predicted"/>
<feature type="transmembrane region" description="Helical" evidence="2">
    <location>
        <begin position="47"/>
        <end position="65"/>
    </location>
</feature>
<organism evidence="3">
    <name type="scientific">Sesamum angustifolium</name>
    <dbReference type="NCBI Taxonomy" id="2727405"/>
    <lineage>
        <taxon>Eukaryota</taxon>
        <taxon>Viridiplantae</taxon>
        <taxon>Streptophyta</taxon>
        <taxon>Embryophyta</taxon>
        <taxon>Tracheophyta</taxon>
        <taxon>Spermatophyta</taxon>
        <taxon>Magnoliopsida</taxon>
        <taxon>eudicotyledons</taxon>
        <taxon>Gunneridae</taxon>
        <taxon>Pentapetalae</taxon>
        <taxon>asterids</taxon>
        <taxon>lamiids</taxon>
        <taxon>Lamiales</taxon>
        <taxon>Pedaliaceae</taxon>
        <taxon>Sesamum</taxon>
    </lineage>
</organism>
<accession>A0AAW2JA71</accession>
<gene>
    <name evidence="3" type="ORF">Sangu_2571800</name>
</gene>
<feature type="region of interest" description="Disordered" evidence="1">
    <location>
        <begin position="1"/>
        <end position="26"/>
    </location>
</feature>
<name>A0AAW2JA71_9LAMI</name>
<feature type="region of interest" description="Disordered" evidence="1">
    <location>
        <begin position="91"/>
        <end position="122"/>
    </location>
</feature>
<reference evidence="3" key="2">
    <citation type="journal article" date="2024" name="Plant">
        <title>Genomic evolution and insights into agronomic trait innovations of Sesamum species.</title>
        <authorList>
            <person name="Miao H."/>
            <person name="Wang L."/>
            <person name="Qu L."/>
            <person name="Liu H."/>
            <person name="Sun Y."/>
            <person name="Le M."/>
            <person name="Wang Q."/>
            <person name="Wei S."/>
            <person name="Zheng Y."/>
            <person name="Lin W."/>
            <person name="Duan Y."/>
            <person name="Cao H."/>
            <person name="Xiong S."/>
            <person name="Wang X."/>
            <person name="Wei L."/>
            <person name="Li C."/>
            <person name="Ma Q."/>
            <person name="Ju M."/>
            <person name="Zhao R."/>
            <person name="Li G."/>
            <person name="Mu C."/>
            <person name="Tian Q."/>
            <person name="Mei H."/>
            <person name="Zhang T."/>
            <person name="Gao T."/>
            <person name="Zhang H."/>
        </authorList>
    </citation>
    <scope>NUCLEOTIDE SEQUENCE</scope>
    <source>
        <strain evidence="3">G01</strain>
    </source>
</reference>
<feature type="compositionally biased region" description="Polar residues" evidence="1">
    <location>
        <begin position="11"/>
        <end position="20"/>
    </location>
</feature>
<protein>
    <recommendedName>
        <fullName evidence="4">Transmembrane protein</fullName>
    </recommendedName>
</protein>
<keyword evidence="2" id="KW-0472">Membrane</keyword>
<evidence type="ECO:0000256" key="2">
    <source>
        <dbReference type="SAM" id="Phobius"/>
    </source>
</evidence>
<keyword evidence="2" id="KW-1133">Transmembrane helix</keyword>
<evidence type="ECO:0000256" key="1">
    <source>
        <dbReference type="SAM" id="MobiDB-lite"/>
    </source>
</evidence>
<feature type="compositionally biased region" description="Polar residues" evidence="1">
    <location>
        <begin position="93"/>
        <end position="114"/>
    </location>
</feature>
<keyword evidence="2" id="KW-0812">Transmembrane</keyword>
<dbReference type="PANTHER" id="PTHR36794:SF1">
    <property type="entry name" value="TRANSMEMBRANE PROTEIN"/>
    <property type="match status" value="1"/>
</dbReference>
<evidence type="ECO:0000313" key="3">
    <source>
        <dbReference type="EMBL" id="KAL0290500.1"/>
    </source>
</evidence>
<comment type="caution">
    <text evidence="3">The sequence shown here is derived from an EMBL/GenBank/DDBJ whole genome shotgun (WGS) entry which is preliminary data.</text>
</comment>